<protein>
    <submittedName>
        <fullName evidence="1">Uncharacterized protein</fullName>
    </submittedName>
</protein>
<name>W6UMD1_ECHGR</name>
<reference evidence="1 2" key="1">
    <citation type="journal article" date="2013" name="Nat. Genet.">
        <title>The genome of the hydatid tapeworm Echinococcus granulosus.</title>
        <authorList>
            <person name="Zheng H."/>
            <person name="Zhang W."/>
            <person name="Zhang L."/>
            <person name="Zhang Z."/>
            <person name="Li J."/>
            <person name="Lu G."/>
            <person name="Zhu Y."/>
            <person name="Wang Y."/>
            <person name="Huang Y."/>
            <person name="Liu J."/>
            <person name="Kang H."/>
            <person name="Chen J."/>
            <person name="Wang L."/>
            <person name="Chen A."/>
            <person name="Yu S."/>
            <person name="Gao Z."/>
            <person name="Jin L."/>
            <person name="Gu W."/>
            <person name="Wang Z."/>
            <person name="Zhao L."/>
            <person name="Shi B."/>
            <person name="Wen H."/>
            <person name="Lin R."/>
            <person name="Jones M.K."/>
            <person name="Brejova B."/>
            <person name="Vinar T."/>
            <person name="Zhao G."/>
            <person name="McManus D.P."/>
            <person name="Chen Z."/>
            <person name="Zhou Y."/>
            <person name="Wang S."/>
        </authorList>
    </citation>
    <scope>NUCLEOTIDE SEQUENCE [LARGE SCALE GENOMIC DNA]</scope>
</reference>
<dbReference type="KEGG" id="egl:EGR_10485"/>
<accession>W6UMD1</accession>
<dbReference type="EMBL" id="APAU02000225">
    <property type="protein sequence ID" value="EUB54649.1"/>
    <property type="molecule type" value="Genomic_DNA"/>
</dbReference>
<dbReference type="AlphaFoldDB" id="W6UMD1"/>
<gene>
    <name evidence="1" type="ORF">EGR_10485</name>
</gene>
<sequence length="74" mass="8059">MASGYARPALSVKEQCRSTYVVPSPKPRSKQAINLRFAANSITIEGLCYSSADSDRVLSELHNLGAERSDCIMP</sequence>
<dbReference type="Proteomes" id="UP000019149">
    <property type="component" value="Unassembled WGS sequence"/>
</dbReference>
<dbReference type="RefSeq" id="XP_024345845.1">
    <property type="nucleotide sequence ID" value="XM_024499734.1"/>
</dbReference>
<evidence type="ECO:0000313" key="2">
    <source>
        <dbReference type="Proteomes" id="UP000019149"/>
    </source>
</evidence>
<proteinExistence type="predicted"/>
<keyword evidence="2" id="KW-1185">Reference proteome</keyword>
<evidence type="ECO:0000313" key="1">
    <source>
        <dbReference type="EMBL" id="EUB54649.1"/>
    </source>
</evidence>
<comment type="caution">
    <text evidence="1">The sequence shown here is derived from an EMBL/GenBank/DDBJ whole genome shotgun (WGS) entry which is preliminary data.</text>
</comment>
<organism evidence="1 2">
    <name type="scientific">Echinococcus granulosus</name>
    <name type="common">Hydatid tapeworm</name>
    <dbReference type="NCBI Taxonomy" id="6210"/>
    <lineage>
        <taxon>Eukaryota</taxon>
        <taxon>Metazoa</taxon>
        <taxon>Spiralia</taxon>
        <taxon>Lophotrochozoa</taxon>
        <taxon>Platyhelminthes</taxon>
        <taxon>Cestoda</taxon>
        <taxon>Eucestoda</taxon>
        <taxon>Cyclophyllidea</taxon>
        <taxon>Taeniidae</taxon>
        <taxon>Echinococcus</taxon>
        <taxon>Echinococcus granulosus group</taxon>
    </lineage>
</organism>
<dbReference type="CTD" id="36346200"/>
<dbReference type="GeneID" id="36346200"/>